<dbReference type="Proteomes" id="UP000285405">
    <property type="component" value="Unassembled WGS sequence"/>
</dbReference>
<evidence type="ECO:0000313" key="2">
    <source>
        <dbReference type="Proteomes" id="UP000285405"/>
    </source>
</evidence>
<dbReference type="AlphaFoldDB" id="A0A420HLD1"/>
<sequence length="149" mass="17315">MIRTREVVFKEDLYDSLKDITLGQLVDEKQHLVTLNKIEVPKESITLELDPYICSRIPLFQVENDFKSRQVDNKFQVTENINVYPTQSPTASREQTFESEDINLELVDNFNVLHNKDVASANVYLEAFSHTLSENIKIHRDQLPLPPKK</sequence>
<proteinExistence type="predicted"/>
<comment type="caution">
    <text evidence="1">The sequence shown here is derived from an EMBL/GenBank/DDBJ whole genome shotgun (WGS) entry which is preliminary data.</text>
</comment>
<gene>
    <name evidence="1" type="ORF">GcC1_184047</name>
</gene>
<protein>
    <submittedName>
        <fullName evidence="1">Uncharacterized protein</fullName>
    </submittedName>
</protein>
<evidence type="ECO:0000313" key="1">
    <source>
        <dbReference type="EMBL" id="RKF58213.1"/>
    </source>
</evidence>
<name>A0A420HLD1_9PEZI</name>
<accession>A0A420HLD1</accession>
<dbReference type="EMBL" id="MCBR01018438">
    <property type="protein sequence ID" value="RKF58213.1"/>
    <property type="molecule type" value="Genomic_DNA"/>
</dbReference>
<reference evidence="1 2" key="1">
    <citation type="journal article" date="2018" name="BMC Genomics">
        <title>Comparative genome analyses reveal sequence features reflecting distinct modes of host-adaptation between dicot and monocot powdery mildew.</title>
        <authorList>
            <person name="Wu Y."/>
            <person name="Ma X."/>
            <person name="Pan Z."/>
            <person name="Kale S.D."/>
            <person name="Song Y."/>
            <person name="King H."/>
            <person name="Zhang Q."/>
            <person name="Presley C."/>
            <person name="Deng X."/>
            <person name="Wei C.I."/>
            <person name="Xiao S."/>
        </authorList>
    </citation>
    <scope>NUCLEOTIDE SEQUENCE [LARGE SCALE GENOMIC DNA]</scope>
    <source>
        <strain evidence="1">UCSC1</strain>
    </source>
</reference>
<organism evidence="1 2">
    <name type="scientific">Golovinomyces cichoracearum</name>
    <dbReference type="NCBI Taxonomy" id="62708"/>
    <lineage>
        <taxon>Eukaryota</taxon>
        <taxon>Fungi</taxon>
        <taxon>Dikarya</taxon>
        <taxon>Ascomycota</taxon>
        <taxon>Pezizomycotina</taxon>
        <taxon>Leotiomycetes</taxon>
        <taxon>Erysiphales</taxon>
        <taxon>Erysiphaceae</taxon>
        <taxon>Golovinomyces</taxon>
    </lineage>
</organism>
<dbReference type="OrthoDB" id="10457351at2759"/>